<keyword evidence="2" id="KW-0808">Transferase</keyword>
<dbReference type="AlphaFoldDB" id="A0A9X4EWP8"/>
<dbReference type="EMBL" id="JAIWJY010000012">
    <property type="protein sequence ID" value="MDE1208102.1"/>
    <property type="molecule type" value="Genomic_DNA"/>
</dbReference>
<dbReference type="GO" id="GO:0016758">
    <property type="term" value="F:hexosyltransferase activity"/>
    <property type="evidence" value="ECO:0007669"/>
    <property type="project" value="UniProtKB-ARBA"/>
</dbReference>
<dbReference type="Gene3D" id="3.90.550.10">
    <property type="entry name" value="Spore Coat Polysaccharide Biosynthesis Protein SpsA, Chain A"/>
    <property type="match status" value="1"/>
</dbReference>
<gene>
    <name evidence="2" type="ORF">LCI24_14980</name>
</gene>
<reference evidence="2" key="1">
    <citation type="submission" date="2021-09" db="EMBL/GenBank/DDBJ databases">
        <authorList>
            <person name="Smyrli M."/>
        </authorList>
    </citation>
    <scope>NUCLEOTIDE SEQUENCE</scope>
    <source>
        <strain evidence="2">LAR25</strain>
    </source>
</reference>
<sequence length="295" mass="34289">MDNIVVSICCITYNHASFIRECLDGFLMQECEFGFEVLIHDDASTDGTADIIREYQEKYPYIIKPVIQKENQYSKGVRNINSKYNFSRAKGRYIAMCEGDDYWTDPHKLQKQVNFMEGHLDVVLTFHDRSIINDKDEVKEVKLFNIKDTDKTIVKNIIHQFTPTLTMMFKTSALQDYFNINLVKAKVFGGDAFLRAYLSTKGKIVYLNFNGAVYRMHGGGVHNSLSLISKKEKAIETRLSVIKYIEGVNKRDVYKSILKFCFVIMRDSLKESQYGVCFKYLIKTINFSFKYIFII</sequence>
<dbReference type="InterPro" id="IPR029044">
    <property type="entry name" value="Nucleotide-diphossugar_trans"/>
</dbReference>
<proteinExistence type="predicted"/>
<dbReference type="RefSeq" id="WP_274641101.1">
    <property type="nucleotide sequence ID" value="NZ_JAIWJY010000012.1"/>
</dbReference>
<keyword evidence="2" id="KW-0328">Glycosyltransferase</keyword>
<dbReference type="Pfam" id="PF00535">
    <property type="entry name" value="Glycos_transf_2"/>
    <property type="match status" value="1"/>
</dbReference>
<name>A0A9X4EWP8_9FLAO</name>
<dbReference type="SUPFAM" id="SSF53448">
    <property type="entry name" value="Nucleotide-diphospho-sugar transferases"/>
    <property type="match status" value="1"/>
</dbReference>
<keyword evidence="3" id="KW-1185">Reference proteome</keyword>
<dbReference type="Proteomes" id="UP001149303">
    <property type="component" value="Unassembled WGS sequence"/>
</dbReference>
<dbReference type="PANTHER" id="PTHR22916:SF3">
    <property type="entry name" value="UDP-GLCNAC:BETAGAL BETA-1,3-N-ACETYLGLUCOSAMINYLTRANSFERASE-LIKE PROTEIN 1"/>
    <property type="match status" value="1"/>
</dbReference>
<accession>A0A9X4EWP8</accession>
<dbReference type="EC" id="2.4.-.-" evidence="2"/>
<protein>
    <submittedName>
        <fullName evidence="2">Glycosyltransferase</fullName>
        <ecNumber evidence="2">2.4.-.-</ecNumber>
    </submittedName>
</protein>
<dbReference type="InterPro" id="IPR001173">
    <property type="entry name" value="Glyco_trans_2-like"/>
</dbReference>
<dbReference type="PANTHER" id="PTHR22916">
    <property type="entry name" value="GLYCOSYLTRANSFERASE"/>
    <property type="match status" value="1"/>
</dbReference>
<evidence type="ECO:0000259" key="1">
    <source>
        <dbReference type="Pfam" id="PF00535"/>
    </source>
</evidence>
<evidence type="ECO:0000313" key="3">
    <source>
        <dbReference type="Proteomes" id="UP001149303"/>
    </source>
</evidence>
<evidence type="ECO:0000313" key="2">
    <source>
        <dbReference type="EMBL" id="MDE1208102.1"/>
    </source>
</evidence>
<organism evidence="2 3">
    <name type="scientific">Tenacibaculum larymnensis</name>
    <dbReference type="NCBI Taxonomy" id="2878201"/>
    <lineage>
        <taxon>Bacteria</taxon>
        <taxon>Pseudomonadati</taxon>
        <taxon>Bacteroidota</taxon>
        <taxon>Flavobacteriia</taxon>
        <taxon>Flavobacteriales</taxon>
        <taxon>Flavobacteriaceae</taxon>
        <taxon>Tenacibaculum</taxon>
    </lineage>
</organism>
<feature type="domain" description="Glycosyltransferase 2-like" evidence="1">
    <location>
        <begin position="7"/>
        <end position="178"/>
    </location>
</feature>
<comment type="caution">
    <text evidence="2">The sequence shown here is derived from an EMBL/GenBank/DDBJ whole genome shotgun (WGS) entry which is preliminary data.</text>
</comment>